<dbReference type="STRING" id="488533.SAMN04487960_104166"/>
<dbReference type="EMBL" id="FNNE01000004">
    <property type="protein sequence ID" value="SDW79964.1"/>
    <property type="molecule type" value="Genomic_DNA"/>
</dbReference>
<dbReference type="PROSITE" id="PS50887">
    <property type="entry name" value="GGDEF"/>
    <property type="match status" value="1"/>
</dbReference>
<dbReference type="AlphaFoldDB" id="A0A1H2WI80"/>
<dbReference type="SUPFAM" id="SSF52172">
    <property type="entry name" value="CheY-like"/>
    <property type="match status" value="1"/>
</dbReference>
<dbReference type="PANTHER" id="PTHR45138">
    <property type="entry name" value="REGULATORY COMPONENTS OF SENSORY TRANSDUCTION SYSTEM"/>
    <property type="match status" value="1"/>
</dbReference>
<dbReference type="SUPFAM" id="SSF55073">
    <property type="entry name" value="Nucleotide cyclase"/>
    <property type="match status" value="1"/>
</dbReference>
<organism evidence="7 8">
    <name type="scientific">Marinobacter mobilis</name>
    <dbReference type="NCBI Taxonomy" id="488533"/>
    <lineage>
        <taxon>Bacteria</taxon>
        <taxon>Pseudomonadati</taxon>
        <taxon>Pseudomonadota</taxon>
        <taxon>Gammaproteobacteria</taxon>
        <taxon>Pseudomonadales</taxon>
        <taxon>Marinobacteraceae</taxon>
        <taxon>Marinobacter</taxon>
    </lineage>
</organism>
<dbReference type="Proteomes" id="UP000199675">
    <property type="component" value="Unassembled WGS sequence"/>
</dbReference>
<comment type="cofactor">
    <cofactor evidence="1">
        <name>Mg(2+)</name>
        <dbReference type="ChEBI" id="CHEBI:18420"/>
    </cofactor>
</comment>
<dbReference type="InterPro" id="IPR029787">
    <property type="entry name" value="Nucleotide_cyclase"/>
</dbReference>
<feature type="domain" description="GGDEF" evidence="6">
    <location>
        <begin position="176"/>
        <end position="312"/>
    </location>
</feature>
<dbReference type="GO" id="GO:0052621">
    <property type="term" value="F:diguanylate cyclase activity"/>
    <property type="evidence" value="ECO:0007669"/>
    <property type="project" value="UniProtKB-EC"/>
</dbReference>
<dbReference type="GO" id="GO:0043709">
    <property type="term" value="P:cell adhesion involved in single-species biofilm formation"/>
    <property type="evidence" value="ECO:0007669"/>
    <property type="project" value="TreeGrafter"/>
</dbReference>
<dbReference type="GO" id="GO:1902201">
    <property type="term" value="P:negative regulation of bacterial-type flagellum-dependent cell motility"/>
    <property type="evidence" value="ECO:0007669"/>
    <property type="project" value="TreeGrafter"/>
</dbReference>
<dbReference type="InterPro" id="IPR001789">
    <property type="entry name" value="Sig_transdc_resp-reg_receiver"/>
</dbReference>
<dbReference type="InterPro" id="IPR050469">
    <property type="entry name" value="Diguanylate_Cyclase"/>
</dbReference>
<accession>A0A1H2WI80</accession>
<dbReference type="Gene3D" id="3.30.70.270">
    <property type="match status" value="1"/>
</dbReference>
<dbReference type="EC" id="2.7.7.65" evidence="2"/>
<evidence type="ECO:0000256" key="4">
    <source>
        <dbReference type="PROSITE-ProRule" id="PRU00169"/>
    </source>
</evidence>
<dbReference type="GO" id="GO:0000160">
    <property type="term" value="P:phosphorelay signal transduction system"/>
    <property type="evidence" value="ECO:0007669"/>
    <property type="project" value="InterPro"/>
</dbReference>
<dbReference type="Gene3D" id="3.40.50.2300">
    <property type="match status" value="1"/>
</dbReference>
<dbReference type="InterPro" id="IPR043128">
    <property type="entry name" value="Rev_trsase/Diguanyl_cyclase"/>
</dbReference>
<dbReference type="Pfam" id="PF00072">
    <property type="entry name" value="Response_reg"/>
    <property type="match status" value="1"/>
</dbReference>
<evidence type="ECO:0000256" key="1">
    <source>
        <dbReference type="ARBA" id="ARBA00001946"/>
    </source>
</evidence>
<keyword evidence="8" id="KW-1185">Reference proteome</keyword>
<evidence type="ECO:0000313" key="8">
    <source>
        <dbReference type="Proteomes" id="UP000199675"/>
    </source>
</evidence>
<evidence type="ECO:0000259" key="5">
    <source>
        <dbReference type="PROSITE" id="PS50110"/>
    </source>
</evidence>
<dbReference type="NCBIfam" id="TIGR00254">
    <property type="entry name" value="GGDEF"/>
    <property type="match status" value="1"/>
</dbReference>
<dbReference type="FunFam" id="3.30.70.270:FF:000001">
    <property type="entry name" value="Diguanylate cyclase domain protein"/>
    <property type="match status" value="1"/>
</dbReference>
<feature type="modified residue" description="4-aspartylphosphate" evidence="4">
    <location>
        <position position="66"/>
    </location>
</feature>
<sequence>MGITSEVRNEAESLVSGTILVIDDSPELLLSIGATLETTYDVHVATSGEAGLKLAKELHPSLILLDIIMPGLNGFETCRRLRQNEDTRDIPVIFLTSKDNQDDEVRSFEVGGVDFITKPFSPVVLRARVDTHVRLKKQADTLNYLAIRDSLTGLFNRREFDDRFERECRACLRAHKPLSVMMIDIDYFKHYNDSYGHQKGDNCLQAVADTISKQLQRGRDLVARYGGEEFACLLPEADSDSARVVAEKIRAAVVALAIPHQMSQVSDTVTISIGIASTHNCEGRRQELLQQADASLYRAKNTGRNRVAYLLEQ</sequence>
<dbReference type="GO" id="GO:0005886">
    <property type="term" value="C:plasma membrane"/>
    <property type="evidence" value="ECO:0007669"/>
    <property type="project" value="TreeGrafter"/>
</dbReference>
<dbReference type="PROSITE" id="PS50110">
    <property type="entry name" value="RESPONSE_REGULATORY"/>
    <property type="match status" value="1"/>
</dbReference>
<dbReference type="OrthoDB" id="9812260at2"/>
<dbReference type="InterPro" id="IPR000160">
    <property type="entry name" value="GGDEF_dom"/>
</dbReference>
<feature type="domain" description="Response regulatory" evidence="5">
    <location>
        <begin position="18"/>
        <end position="133"/>
    </location>
</feature>
<dbReference type="InterPro" id="IPR011006">
    <property type="entry name" value="CheY-like_superfamily"/>
</dbReference>
<dbReference type="Pfam" id="PF00990">
    <property type="entry name" value="GGDEF"/>
    <property type="match status" value="1"/>
</dbReference>
<dbReference type="PANTHER" id="PTHR45138:SF9">
    <property type="entry name" value="DIGUANYLATE CYCLASE DGCM-RELATED"/>
    <property type="match status" value="1"/>
</dbReference>
<gene>
    <name evidence="7" type="ORF">SAMN04487960_104166</name>
</gene>
<protein>
    <recommendedName>
        <fullName evidence="2">diguanylate cyclase</fullName>
        <ecNumber evidence="2">2.7.7.65</ecNumber>
    </recommendedName>
</protein>
<dbReference type="SMART" id="SM00448">
    <property type="entry name" value="REC"/>
    <property type="match status" value="1"/>
</dbReference>
<evidence type="ECO:0000313" key="7">
    <source>
        <dbReference type="EMBL" id="SDW79964.1"/>
    </source>
</evidence>
<reference evidence="7 8" key="1">
    <citation type="submission" date="2016-10" db="EMBL/GenBank/DDBJ databases">
        <authorList>
            <person name="de Groot N.N."/>
        </authorList>
    </citation>
    <scope>NUCLEOTIDE SEQUENCE [LARGE SCALE GENOMIC DNA]</scope>
    <source>
        <strain evidence="7 8">CGMCC 1.7059</strain>
    </source>
</reference>
<evidence type="ECO:0000256" key="3">
    <source>
        <dbReference type="ARBA" id="ARBA00034247"/>
    </source>
</evidence>
<proteinExistence type="predicted"/>
<evidence type="ECO:0000256" key="2">
    <source>
        <dbReference type="ARBA" id="ARBA00012528"/>
    </source>
</evidence>
<evidence type="ECO:0000259" key="6">
    <source>
        <dbReference type="PROSITE" id="PS50887"/>
    </source>
</evidence>
<name>A0A1H2WI80_9GAMM</name>
<dbReference type="SMART" id="SM00267">
    <property type="entry name" value="GGDEF"/>
    <property type="match status" value="1"/>
</dbReference>
<dbReference type="CDD" id="cd01949">
    <property type="entry name" value="GGDEF"/>
    <property type="match status" value="1"/>
</dbReference>
<keyword evidence="4" id="KW-0597">Phosphoprotein</keyword>
<comment type="catalytic activity">
    <reaction evidence="3">
        <text>2 GTP = 3',3'-c-di-GMP + 2 diphosphate</text>
        <dbReference type="Rhea" id="RHEA:24898"/>
        <dbReference type="ChEBI" id="CHEBI:33019"/>
        <dbReference type="ChEBI" id="CHEBI:37565"/>
        <dbReference type="ChEBI" id="CHEBI:58805"/>
        <dbReference type="EC" id="2.7.7.65"/>
    </reaction>
</comment>